<keyword evidence="3" id="KW-1185">Reference proteome</keyword>
<dbReference type="PANTHER" id="PTHR42951:SF15">
    <property type="entry name" value="METALLO-BETA-LACTAMASE SUPERFAMILY PROTEIN"/>
    <property type="match status" value="1"/>
</dbReference>
<dbReference type="InterPro" id="IPR001279">
    <property type="entry name" value="Metallo-B-lactamas"/>
</dbReference>
<organism evidence="2 3">
    <name type="scientific">Halospeciosus flavus</name>
    <dbReference type="NCBI Taxonomy" id="3032283"/>
    <lineage>
        <taxon>Archaea</taxon>
        <taxon>Methanobacteriati</taxon>
        <taxon>Methanobacteriota</taxon>
        <taxon>Stenosarchaea group</taxon>
        <taxon>Halobacteria</taxon>
        <taxon>Halobacteriales</taxon>
        <taxon>Halobacteriaceae</taxon>
        <taxon>Halospeciosus</taxon>
    </lineage>
</organism>
<dbReference type="CDD" id="cd07721">
    <property type="entry name" value="yflN-like_MBL-fold"/>
    <property type="match status" value="1"/>
</dbReference>
<name>A0ABD5Z263_9EURY</name>
<sequence>MELAEGVYSLPWRIEQPENVRTFHPSAVEREDGSLVLVDTALPGHLDGLSDALDEHGFALDDVDLVVLTHHDGDHAGALSALLDETDAEVLAHSEEVPFVEGETWPLKTPEDAERYPPARVDVEVVEGVAISTAAGPLRVVETPGHTPGHVSLYLPACRLLLAGDALTADADGVQRPAEGFTPEMDRAMDSVERLADLDVEGVLAFHGGYVPADEEDVAALVE</sequence>
<evidence type="ECO:0000313" key="3">
    <source>
        <dbReference type="Proteomes" id="UP001596447"/>
    </source>
</evidence>
<dbReference type="InterPro" id="IPR036866">
    <property type="entry name" value="RibonucZ/Hydroxyglut_hydro"/>
</dbReference>
<reference evidence="2 3" key="1">
    <citation type="journal article" date="2019" name="Int. J. Syst. Evol. Microbiol.">
        <title>The Global Catalogue of Microorganisms (GCM) 10K type strain sequencing project: providing services to taxonomists for standard genome sequencing and annotation.</title>
        <authorList>
            <consortium name="The Broad Institute Genomics Platform"/>
            <consortium name="The Broad Institute Genome Sequencing Center for Infectious Disease"/>
            <person name="Wu L."/>
            <person name="Ma J."/>
        </authorList>
    </citation>
    <scope>NUCLEOTIDE SEQUENCE [LARGE SCALE GENOMIC DNA]</scope>
    <source>
        <strain evidence="2 3">XZGYJ-43</strain>
    </source>
</reference>
<dbReference type="PANTHER" id="PTHR42951">
    <property type="entry name" value="METALLO-BETA-LACTAMASE DOMAIN-CONTAINING"/>
    <property type="match status" value="1"/>
</dbReference>
<feature type="domain" description="Metallo-beta-lactamase" evidence="1">
    <location>
        <begin position="24"/>
        <end position="207"/>
    </location>
</feature>
<evidence type="ECO:0000313" key="2">
    <source>
        <dbReference type="EMBL" id="MFC7199276.1"/>
    </source>
</evidence>
<dbReference type="Proteomes" id="UP001596447">
    <property type="component" value="Unassembled WGS sequence"/>
</dbReference>
<dbReference type="AlphaFoldDB" id="A0ABD5Z263"/>
<dbReference type="Gene3D" id="3.60.15.10">
    <property type="entry name" value="Ribonuclease Z/Hydroxyacylglutathione hydrolase-like"/>
    <property type="match status" value="1"/>
</dbReference>
<gene>
    <name evidence="2" type="ORF">ACFQJ9_07585</name>
</gene>
<proteinExistence type="predicted"/>
<dbReference type="EMBL" id="JBHTAR010000011">
    <property type="protein sequence ID" value="MFC7199276.1"/>
    <property type="molecule type" value="Genomic_DNA"/>
</dbReference>
<dbReference type="SMART" id="SM00849">
    <property type="entry name" value="Lactamase_B"/>
    <property type="match status" value="1"/>
</dbReference>
<dbReference type="SUPFAM" id="SSF56281">
    <property type="entry name" value="Metallo-hydrolase/oxidoreductase"/>
    <property type="match status" value="1"/>
</dbReference>
<accession>A0ABD5Z263</accession>
<evidence type="ECO:0000259" key="1">
    <source>
        <dbReference type="SMART" id="SM00849"/>
    </source>
</evidence>
<comment type="caution">
    <text evidence="2">The sequence shown here is derived from an EMBL/GenBank/DDBJ whole genome shotgun (WGS) entry which is preliminary data.</text>
</comment>
<protein>
    <submittedName>
        <fullName evidence="2">MBL fold metallo-hydrolase</fullName>
    </submittedName>
</protein>
<dbReference type="InterPro" id="IPR050855">
    <property type="entry name" value="NDM-1-like"/>
</dbReference>
<dbReference type="RefSeq" id="WP_279529216.1">
    <property type="nucleotide sequence ID" value="NZ_CP122312.1"/>
</dbReference>
<dbReference type="Pfam" id="PF00753">
    <property type="entry name" value="Lactamase_B"/>
    <property type="match status" value="1"/>
</dbReference>